<reference evidence="8" key="1">
    <citation type="submission" date="2016-11" db="UniProtKB">
        <authorList>
            <consortium name="WormBaseParasite"/>
        </authorList>
    </citation>
    <scope>IDENTIFICATION</scope>
</reference>
<dbReference type="Proteomes" id="UP000095282">
    <property type="component" value="Unplaced"/>
</dbReference>
<dbReference type="AlphaFoldDB" id="A0A1I7T7R5"/>
<dbReference type="PANTHER" id="PTHR21664:SF1">
    <property type="entry name" value="NUDC DOMAIN-CONTAINING PROTEIN 1"/>
    <property type="match status" value="1"/>
</dbReference>
<evidence type="ECO:0000256" key="2">
    <source>
        <dbReference type="ARBA" id="ARBA00004496"/>
    </source>
</evidence>
<accession>A0A1I7T7R5</accession>
<evidence type="ECO:0000256" key="3">
    <source>
        <dbReference type="ARBA" id="ARBA00018915"/>
    </source>
</evidence>
<dbReference type="InterPro" id="IPR007052">
    <property type="entry name" value="CS_dom"/>
</dbReference>
<keyword evidence="4" id="KW-0963">Cytoplasm</keyword>
<keyword evidence="7" id="KW-1185">Reference proteome</keyword>
<proteinExistence type="predicted"/>
<evidence type="ECO:0000313" key="8">
    <source>
        <dbReference type="WBParaSite" id="Csp11.Scaffold534.g3234.t1"/>
    </source>
</evidence>
<evidence type="ECO:0000313" key="7">
    <source>
        <dbReference type="Proteomes" id="UP000095282"/>
    </source>
</evidence>
<evidence type="ECO:0000256" key="1">
    <source>
        <dbReference type="ARBA" id="ARBA00004123"/>
    </source>
</evidence>
<dbReference type="GO" id="GO:0005737">
    <property type="term" value="C:cytoplasm"/>
    <property type="evidence" value="ECO:0007669"/>
    <property type="project" value="UniProtKB-SubCell"/>
</dbReference>
<name>A0A1I7T7R5_9PELO</name>
<dbReference type="InterPro" id="IPR037895">
    <property type="entry name" value="NUDCD1"/>
</dbReference>
<evidence type="ECO:0000256" key="5">
    <source>
        <dbReference type="ARBA" id="ARBA00023242"/>
    </source>
</evidence>
<dbReference type="STRING" id="1561998.A0A1I7T7R5"/>
<dbReference type="Gene3D" id="2.60.40.790">
    <property type="match status" value="1"/>
</dbReference>
<sequence length="517" mass="58650">METIQLAVDRTKLDANFDGYKVSVDNKYFESQQLEQDLCLRSPSNKMVTMQHMKVFSNDNQLFSDAKKSTESHEYLYRILDTGHIQFMLYDKKYRKWDTSIIGNLEMEKNNESAFPTSIQFTEDNLVVVCDGVSRIHVFLSISETDWVNMLDHKVTDIQGLSLIEARVLNKKLHILAYEIENGDDKKTRSRIHWLTVKLDDIDYSETLTVEKETEIIQNGHFETCTFSNDGSIIFLASEKPHMNGLPDASTVSVIEQSWLQNENIVEVTFKLSASISEEDIDISVTKTGIQLSVKETRLLNGKLGGEIEETGVEICADPKTNTLILKLKTTENKKWEKLIAIENSKLETPMEECDEPDSSLKIYWVNMETGKVVKQCDVSGSQVLFSRHDCYSPATVCLRHDVDGILWSFDEPNPRHVSTLQAFGYVQASKTNRVWTGCSPNHSMACIVEGGNRVLLYSQKVEVSGNLSNRKTSQTVSHVAKQHLLRLECANSIRGVHLTDTLLFTATKQHIHVAEL</sequence>
<comment type="subcellular location">
    <subcellularLocation>
        <location evidence="2">Cytoplasm</location>
    </subcellularLocation>
    <subcellularLocation>
        <location evidence="1">Nucleus</location>
    </subcellularLocation>
</comment>
<keyword evidence="5" id="KW-0539">Nucleus</keyword>
<dbReference type="InterPro" id="IPR008978">
    <property type="entry name" value="HSP20-like_chaperone"/>
</dbReference>
<organism evidence="7 8">
    <name type="scientific">Caenorhabditis tropicalis</name>
    <dbReference type="NCBI Taxonomy" id="1561998"/>
    <lineage>
        <taxon>Eukaryota</taxon>
        <taxon>Metazoa</taxon>
        <taxon>Ecdysozoa</taxon>
        <taxon>Nematoda</taxon>
        <taxon>Chromadorea</taxon>
        <taxon>Rhabditida</taxon>
        <taxon>Rhabditina</taxon>
        <taxon>Rhabditomorpha</taxon>
        <taxon>Rhabditoidea</taxon>
        <taxon>Rhabditidae</taxon>
        <taxon>Peloderinae</taxon>
        <taxon>Caenorhabditis</taxon>
    </lineage>
</organism>
<protein>
    <recommendedName>
        <fullName evidence="3">NudC domain-containing protein 1</fullName>
    </recommendedName>
</protein>
<dbReference type="GO" id="GO:0005634">
    <property type="term" value="C:nucleus"/>
    <property type="evidence" value="ECO:0007669"/>
    <property type="project" value="UniProtKB-SubCell"/>
</dbReference>
<dbReference type="eggNOG" id="KOG4379">
    <property type="taxonomic scope" value="Eukaryota"/>
</dbReference>
<dbReference type="PANTHER" id="PTHR21664">
    <property type="entry name" value="CHRONIC MYELOGENOUS LEUKEMIA TUMOR ANTIGEN 66"/>
    <property type="match status" value="1"/>
</dbReference>
<dbReference type="SUPFAM" id="SSF49764">
    <property type="entry name" value="HSP20-like chaperones"/>
    <property type="match status" value="1"/>
</dbReference>
<dbReference type="PROSITE" id="PS51203">
    <property type="entry name" value="CS"/>
    <property type="match status" value="1"/>
</dbReference>
<feature type="domain" description="CS" evidence="6">
    <location>
        <begin position="252"/>
        <end position="340"/>
    </location>
</feature>
<dbReference type="WBParaSite" id="Csp11.Scaffold534.g3234.t1">
    <property type="protein sequence ID" value="Csp11.Scaffold534.g3234.t1"/>
    <property type="gene ID" value="Csp11.Scaffold534.g3234"/>
</dbReference>
<evidence type="ECO:0000256" key="4">
    <source>
        <dbReference type="ARBA" id="ARBA00022490"/>
    </source>
</evidence>
<evidence type="ECO:0000259" key="6">
    <source>
        <dbReference type="PROSITE" id="PS51203"/>
    </source>
</evidence>